<proteinExistence type="predicted"/>
<reference evidence="1" key="1">
    <citation type="journal article" date="2023" name="Genome Biol. Evol.">
        <title>Long-read-based Genome Assembly of Drosophila gunungcola Reveals Fewer Chemosensory Genes in Flower-breeding Species.</title>
        <authorList>
            <person name="Negi A."/>
            <person name="Liao B.Y."/>
            <person name="Yeh S.D."/>
        </authorList>
    </citation>
    <scope>NUCLEOTIDE SEQUENCE</scope>
    <source>
        <strain evidence="1">Sukarami</strain>
    </source>
</reference>
<name>A0A9P9YAQ5_9MUSC</name>
<evidence type="ECO:0000313" key="2">
    <source>
        <dbReference type="Proteomes" id="UP001059596"/>
    </source>
</evidence>
<accession>A0A9P9YAQ5</accession>
<comment type="caution">
    <text evidence="1">The sequence shown here is derived from an EMBL/GenBank/DDBJ whole genome shotgun (WGS) entry which is preliminary data.</text>
</comment>
<dbReference type="EMBL" id="JAMKOV010000133">
    <property type="protein sequence ID" value="KAI8033468.1"/>
    <property type="molecule type" value="Genomic_DNA"/>
</dbReference>
<sequence>MILFNVALYYIITVLPKKLLIHHRPIKKKKRYTRVPRLLDALYNYSDRLLSCFSEQITFQLLFLP</sequence>
<evidence type="ECO:0000313" key="1">
    <source>
        <dbReference type="EMBL" id="KAI8033468.1"/>
    </source>
</evidence>
<dbReference type="Proteomes" id="UP001059596">
    <property type="component" value="Unassembled WGS sequence"/>
</dbReference>
<protein>
    <submittedName>
        <fullName evidence="1">Uncharacterized protein</fullName>
    </submittedName>
</protein>
<keyword evidence="2" id="KW-1185">Reference proteome</keyword>
<gene>
    <name evidence="1" type="ORF">M5D96_013777</name>
</gene>
<dbReference type="AlphaFoldDB" id="A0A9P9YAQ5"/>
<organism evidence="1 2">
    <name type="scientific">Drosophila gunungcola</name>
    <name type="common">fruit fly</name>
    <dbReference type="NCBI Taxonomy" id="103775"/>
    <lineage>
        <taxon>Eukaryota</taxon>
        <taxon>Metazoa</taxon>
        <taxon>Ecdysozoa</taxon>
        <taxon>Arthropoda</taxon>
        <taxon>Hexapoda</taxon>
        <taxon>Insecta</taxon>
        <taxon>Pterygota</taxon>
        <taxon>Neoptera</taxon>
        <taxon>Endopterygota</taxon>
        <taxon>Diptera</taxon>
        <taxon>Brachycera</taxon>
        <taxon>Muscomorpha</taxon>
        <taxon>Ephydroidea</taxon>
        <taxon>Drosophilidae</taxon>
        <taxon>Drosophila</taxon>
        <taxon>Sophophora</taxon>
    </lineage>
</organism>